<reference evidence="6 7" key="1">
    <citation type="submission" date="2023-08" db="EMBL/GenBank/DDBJ databases">
        <authorList>
            <person name="Folkvardsen B D."/>
            <person name="Norman A."/>
        </authorList>
    </citation>
    <scope>NUCLEOTIDE SEQUENCE [LARGE SCALE GENOMIC DNA]</scope>
    <source>
        <strain evidence="6 7">Mu0053</strain>
    </source>
</reference>
<name>A0ABN9MXL5_9MYCO</name>
<feature type="transmembrane region" description="Helical" evidence="4">
    <location>
        <begin position="32"/>
        <end position="62"/>
    </location>
</feature>
<evidence type="ECO:0000256" key="4">
    <source>
        <dbReference type="SAM" id="Phobius"/>
    </source>
</evidence>
<dbReference type="PANTHER" id="PTHR22683:SF41">
    <property type="entry name" value="DNA TRANSLOCASE FTSK"/>
    <property type="match status" value="1"/>
</dbReference>
<keyword evidence="1 3" id="KW-0547">Nucleotide-binding</keyword>
<dbReference type="GO" id="GO:0051301">
    <property type="term" value="P:cell division"/>
    <property type="evidence" value="ECO:0007669"/>
    <property type="project" value="UniProtKB-KW"/>
</dbReference>
<dbReference type="SUPFAM" id="SSF52540">
    <property type="entry name" value="P-loop containing nucleoside triphosphate hydrolases"/>
    <property type="match status" value="1"/>
</dbReference>
<dbReference type="PROSITE" id="PS50901">
    <property type="entry name" value="FTSK"/>
    <property type="match status" value="1"/>
</dbReference>
<organism evidence="6 7">
    <name type="scientific">[Mycobacterium] burgundiense</name>
    <dbReference type="NCBI Taxonomy" id="3064286"/>
    <lineage>
        <taxon>Bacteria</taxon>
        <taxon>Bacillati</taxon>
        <taxon>Actinomycetota</taxon>
        <taxon>Actinomycetes</taxon>
        <taxon>Mycobacteriales</taxon>
        <taxon>Mycobacteriaceae</taxon>
        <taxon>Mycolicibacterium</taxon>
    </lineage>
</organism>
<protein>
    <submittedName>
        <fullName evidence="6">Cell division protein FtsK</fullName>
    </submittedName>
</protein>
<evidence type="ECO:0000256" key="2">
    <source>
        <dbReference type="ARBA" id="ARBA00022840"/>
    </source>
</evidence>
<dbReference type="InterPro" id="IPR002543">
    <property type="entry name" value="FtsK_dom"/>
</dbReference>
<keyword evidence="6" id="KW-0132">Cell division</keyword>
<evidence type="ECO:0000313" key="7">
    <source>
        <dbReference type="Proteomes" id="UP001190465"/>
    </source>
</evidence>
<evidence type="ECO:0000256" key="1">
    <source>
        <dbReference type="ARBA" id="ARBA00022741"/>
    </source>
</evidence>
<evidence type="ECO:0000259" key="5">
    <source>
        <dbReference type="PROSITE" id="PS50901"/>
    </source>
</evidence>
<dbReference type="Proteomes" id="UP001190465">
    <property type="component" value="Chromosome"/>
</dbReference>
<keyword evidence="4" id="KW-1133">Transmembrane helix</keyword>
<keyword evidence="7" id="KW-1185">Reference proteome</keyword>
<evidence type="ECO:0000313" key="6">
    <source>
        <dbReference type="EMBL" id="CAJ1496894.1"/>
    </source>
</evidence>
<sequence>MIPAAILLCAAVVAVKRGSTGAHKVWIVAVSIVLFLFVFGVHWSGSGVVTIGVCVAAGYFILRWRRESTPEPLPSPYLAEVQYAVEVLSDEKRRFELFDVVGLFVRRKDKHGRFVRYMPTLRGIDSTVFGASARFLAVDGQELADWRKASGRLATALMVPSVVMSEPKPGLFQLDLRVRDPLGSPVTLDSVKPLTDWVLQLGADEHGKSKSIPISNVSGVVVGGLPGSGKTAWLTQTLASFSGCDSAQMVVVDGKGGMDLSALKPRSYRFVDDDMDLDAVIGALHEVKELVRERSQNLHELLGTSNFWNHGPTPEVPVVLVLIDECQTFLDPRQLVGKENKAKGTEIHALVSFLVRKGRSAGVVTILTTQKPTADSLPTDIRDNSSVRVCFGVQSRYAAEAVLGDDWSADSAASPLGAPVGVGVASVDSAFVRFRAPYIREAAVADWVNRFAGLARDPSQLLHNRLAQPS</sequence>
<keyword evidence="4" id="KW-0472">Membrane</keyword>
<keyword evidence="4" id="KW-0812">Transmembrane</keyword>
<accession>A0ABN9MXL5</accession>
<keyword evidence="2 3" id="KW-0067">ATP-binding</keyword>
<dbReference type="PANTHER" id="PTHR22683">
    <property type="entry name" value="SPORULATION PROTEIN RELATED"/>
    <property type="match status" value="1"/>
</dbReference>
<dbReference type="Gene3D" id="3.40.50.300">
    <property type="entry name" value="P-loop containing nucleotide triphosphate hydrolases"/>
    <property type="match status" value="1"/>
</dbReference>
<dbReference type="InterPro" id="IPR027417">
    <property type="entry name" value="P-loop_NTPase"/>
</dbReference>
<feature type="domain" description="FtsK" evidence="5">
    <location>
        <begin position="207"/>
        <end position="400"/>
    </location>
</feature>
<evidence type="ECO:0000256" key="3">
    <source>
        <dbReference type="PROSITE-ProRule" id="PRU00289"/>
    </source>
</evidence>
<gene>
    <name evidence="6" type="ORF">MU0053_000769</name>
</gene>
<feature type="binding site" evidence="3">
    <location>
        <begin position="224"/>
        <end position="231"/>
    </location>
    <ligand>
        <name>ATP</name>
        <dbReference type="ChEBI" id="CHEBI:30616"/>
    </ligand>
</feature>
<keyword evidence="6" id="KW-0131">Cell cycle</keyword>
<dbReference type="RefSeq" id="WP_308481089.1">
    <property type="nucleotide sequence ID" value="NZ_OY726397.1"/>
</dbReference>
<dbReference type="EMBL" id="OY726397">
    <property type="protein sequence ID" value="CAJ1496894.1"/>
    <property type="molecule type" value="Genomic_DNA"/>
</dbReference>
<dbReference type="InterPro" id="IPR050206">
    <property type="entry name" value="FtsK/SpoIIIE/SftA"/>
</dbReference>
<proteinExistence type="predicted"/>